<evidence type="ECO:0000313" key="2">
    <source>
        <dbReference type="EMBL" id="EFJ27527.1"/>
    </source>
</evidence>
<protein>
    <submittedName>
        <fullName evidence="2">Uncharacterized protein</fullName>
    </submittedName>
</protein>
<evidence type="ECO:0000313" key="3">
    <source>
        <dbReference type="Proteomes" id="UP000001514"/>
    </source>
</evidence>
<dbReference type="Gramene" id="EFJ27527">
    <property type="protein sequence ID" value="EFJ27527"/>
    <property type="gene ID" value="SELMODRAFT_412371"/>
</dbReference>
<dbReference type="KEGG" id="smo:SELMODRAFT_412371"/>
<gene>
    <name evidence="2" type="ORF">SELMODRAFT_412371</name>
</gene>
<dbReference type="Proteomes" id="UP000001514">
    <property type="component" value="Unassembled WGS sequence"/>
</dbReference>
<organism evidence="3">
    <name type="scientific">Selaginella moellendorffii</name>
    <name type="common">Spikemoss</name>
    <dbReference type="NCBI Taxonomy" id="88036"/>
    <lineage>
        <taxon>Eukaryota</taxon>
        <taxon>Viridiplantae</taxon>
        <taxon>Streptophyta</taxon>
        <taxon>Embryophyta</taxon>
        <taxon>Tracheophyta</taxon>
        <taxon>Lycopodiopsida</taxon>
        <taxon>Selaginellales</taxon>
        <taxon>Selaginellaceae</taxon>
        <taxon>Selaginella</taxon>
    </lineage>
</organism>
<name>D8RKX9_SELML</name>
<feature type="compositionally biased region" description="Polar residues" evidence="1">
    <location>
        <begin position="171"/>
        <end position="181"/>
    </location>
</feature>
<evidence type="ECO:0000256" key="1">
    <source>
        <dbReference type="SAM" id="MobiDB-lite"/>
    </source>
</evidence>
<dbReference type="InParanoid" id="D8RKX9"/>
<feature type="region of interest" description="Disordered" evidence="1">
    <location>
        <begin position="152"/>
        <end position="181"/>
    </location>
</feature>
<dbReference type="HOGENOM" id="CLU_1491486_0_0_1"/>
<reference evidence="2 3" key="1">
    <citation type="journal article" date="2011" name="Science">
        <title>The Selaginella genome identifies genetic changes associated with the evolution of vascular plants.</title>
        <authorList>
            <person name="Banks J.A."/>
            <person name="Nishiyama T."/>
            <person name="Hasebe M."/>
            <person name="Bowman J.L."/>
            <person name="Gribskov M."/>
            <person name="dePamphilis C."/>
            <person name="Albert V.A."/>
            <person name="Aono N."/>
            <person name="Aoyama T."/>
            <person name="Ambrose B.A."/>
            <person name="Ashton N.W."/>
            <person name="Axtell M.J."/>
            <person name="Barker E."/>
            <person name="Barker M.S."/>
            <person name="Bennetzen J.L."/>
            <person name="Bonawitz N.D."/>
            <person name="Chapple C."/>
            <person name="Cheng C."/>
            <person name="Correa L.G."/>
            <person name="Dacre M."/>
            <person name="DeBarry J."/>
            <person name="Dreyer I."/>
            <person name="Elias M."/>
            <person name="Engstrom E.M."/>
            <person name="Estelle M."/>
            <person name="Feng L."/>
            <person name="Finet C."/>
            <person name="Floyd S.K."/>
            <person name="Frommer W.B."/>
            <person name="Fujita T."/>
            <person name="Gramzow L."/>
            <person name="Gutensohn M."/>
            <person name="Harholt J."/>
            <person name="Hattori M."/>
            <person name="Heyl A."/>
            <person name="Hirai T."/>
            <person name="Hiwatashi Y."/>
            <person name="Ishikawa M."/>
            <person name="Iwata M."/>
            <person name="Karol K.G."/>
            <person name="Koehler B."/>
            <person name="Kolukisaoglu U."/>
            <person name="Kubo M."/>
            <person name="Kurata T."/>
            <person name="Lalonde S."/>
            <person name="Li K."/>
            <person name="Li Y."/>
            <person name="Litt A."/>
            <person name="Lyons E."/>
            <person name="Manning G."/>
            <person name="Maruyama T."/>
            <person name="Michael T.P."/>
            <person name="Mikami K."/>
            <person name="Miyazaki S."/>
            <person name="Morinaga S."/>
            <person name="Murata T."/>
            <person name="Mueller-Roeber B."/>
            <person name="Nelson D.R."/>
            <person name="Obara M."/>
            <person name="Oguri Y."/>
            <person name="Olmstead R.G."/>
            <person name="Onodera N."/>
            <person name="Petersen B.L."/>
            <person name="Pils B."/>
            <person name="Prigge M."/>
            <person name="Rensing S.A."/>
            <person name="Riano-Pachon D.M."/>
            <person name="Roberts A.W."/>
            <person name="Sato Y."/>
            <person name="Scheller H.V."/>
            <person name="Schulz B."/>
            <person name="Schulz C."/>
            <person name="Shakirov E.V."/>
            <person name="Shibagaki N."/>
            <person name="Shinohara N."/>
            <person name="Shippen D.E."/>
            <person name="Soerensen I."/>
            <person name="Sotooka R."/>
            <person name="Sugimoto N."/>
            <person name="Sugita M."/>
            <person name="Sumikawa N."/>
            <person name="Tanurdzic M."/>
            <person name="Theissen G."/>
            <person name="Ulvskov P."/>
            <person name="Wakazuki S."/>
            <person name="Weng J.K."/>
            <person name="Willats W.W."/>
            <person name="Wipf D."/>
            <person name="Wolf P.G."/>
            <person name="Yang L."/>
            <person name="Zimmer A.D."/>
            <person name="Zhu Q."/>
            <person name="Mitros T."/>
            <person name="Hellsten U."/>
            <person name="Loque D."/>
            <person name="Otillar R."/>
            <person name="Salamov A."/>
            <person name="Schmutz J."/>
            <person name="Shapiro H."/>
            <person name="Lindquist E."/>
            <person name="Lucas S."/>
            <person name="Rokhsar D."/>
            <person name="Grigoriev I.V."/>
        </authorList>
    </citation>
    <scope>NUCLEOTIDE SEQUENCE [LARGE SCALE GENOMIC DNA]</scope>
</reference>
<dbReference type="AlphaFoldDB" id="D8RKX9"/>
<keyword evidence="3" id="KW-1185">Reference proteome</keyword>
<accession>D8RKX9</accession>
<dbReference type="EMBL" id="GL377582">
    <property type="protein sequence ID" value="EFJ27527.1"/>
    <property type="molecule type" value="Genomic_DNA"/>
</dbReference>
<sequence>MAKKQGQRLYGFESRVLPLCCCNYVLSKLDELMAANAATTEWEDQEETLARLRLTLNLLDLLDVTKILLELVYSWLLLQLGRNEQSLFLLDNFDYEDRPDRASLARLRQIHNSLSSSLIRIEWKSTNVLPGVLQMLEELIAAHDTIGDNHVYGSHGATTRGPTIAPAGGSEPSSTRASKKM</sequence>
<proteinExistence type="predicted"/>